<gene>
    <name evidence="2" type="ORF">HEB94_003311</name>
</gene>
<feature type="transmembrane region" description="Helical" evidence="1">
    <location>
        <begin position="273"/>
        <end position="294"/>
    </location>
</feature>
<feature type="transmembrane region" description="Helical" evidence="1">
    <location>
        <begin position="113"/>
        <end position="132"/>
    </location>
</feature>
<organism evidence="2 3">
    <name type="scientific">Actinopolymorpha pittospori</name>
    <dbReference type="NCBI Taxonomy" id="648752"/>
    <lineage>
        <taxon>Bacteria</taxon>
        <taxon>Bacillati</taxon>
        <taxon>Actinomycetota</taxon>
        <taxon>Actinomycetes</taxon>
        <taxon>Propionibacteriales</taxon>
        <taxon>Actinopolymorphaceae</taxon>
        <taxon>Actinopolymorpha</taxon>
    </lineage>
</organism>
<keyword evidence="1" id="KW-0472">Membrane</keyword>
<protein>
    <submittedName>
        <fullName evidence="2">Uncharacterized protein</fullName>
    </submittedName>
</protein>
<keyword evidence="3" id="KW-1185">Reference proteome</keyword>
<accession>A0A927MXB5</accession>
<feature type="transmembrane region" description="Helical" evidence="1">
    <location>
        <begin position="168"/>
        <end position="189"/>
    </location>
</feature>
<dbReference type="Proteomes" id="UP000638648">
    <property type="component" value="Unassembled WGS sequence"/>
</dbReference>
<feature type="transmembrane region" description="Helical" evidence="1">
    <location>
        <begin position="300"/>
        <end position="323"/>
    </location>
</feature>
<dbReference type="AlphaFoldDB" id="A0A927MXB5"/>
<dbReference type="EMBL" id="JADBEM010000001">
    <property type="protein sequence ID" value="MBE1606463.1"/>
    <property type="molecule type" value="Genomic_DNA"/>
</dbReference>
<reference evidence="2" key="1">
    <citation type="submission" date="2020-10" db="EMBL/GenBank/DDBJ databases">
        <title>Sequencing the genomes of 1000 actinobacteria strains.</title>
        <authorList>
            <person name="Klenk H.-P."/>
        </authorList>
    </citation>
    <scope>NUCLEOTIDE SEQUENCE</scope>
    <source>
        <strain evidence="2">DSM 45354</strain>
    </source>
</reference>
<keyword evidence="1" id="KW-0812">Transmembrane</keyword>
<evidence type="ECO:0000313" key="3">
    <source>
        <dbReference type="Proteomes" id="UP000638648"/>
    </source>
</evidence>
<dbReference type="RefSeq" id="WP_192750586.1">
    <property type="nucleotide sequence ID" value="NZ_BAABJL010000147.1"/>
</dbReference>
<feature type="transmembrane region" description="Helical" evidence="1">
    <location>
        <begin position="144"/>
        <end position="162"/>
    </location>
</feature>
<evidence type="ECO:0000313" key="2">
    <source>
        <dbReference type="EMBL" id="MBE1606463.1"/>
    </source>
</evidence>
<keyword evidence="1" id="KW-1133">Transmembrane helix</keyword>
<comment type="caution">
    <text evidence="2">The sequence shown here is derived from an EMBL/GenBank/DDBJ whole genome shotgun (WGS) entry which is preliminary data.</text>
</comment>
<feature type="transmembrane region" description="Helical" evidence="1">
    <location>
        <begin position="79"/>
        <end position="101"/>
    </location>
</feature>
<evidence type="ECO:0000256" key="1">
    <source>
        <dbReference type="SAM" id="Phobius"/>
    </source>
</evidence>
<proteinExistence type="predicted"/>
<sequence>MPTEPDWYHNLAAALASRQIDSARIDGIVAEAKAHCTAAAESPQVAFGDADTYAKHITSADEERFHHVAVRHTGATEPVAFRVASWIGVSLATLGAIGWLASGTWHTLTASDLAFWITNFLTIFCILLRGDARDAGRPSTGRRLLLGCLAILAVGTTITLYLPRTDLLRVPFPGLLLAGAAIWAAGWWLGDRWTKAHPPVTTFAHTAWLDRLAGLLEGRHRLSAGRAQEFRAEAASHLAESGGDPEQEFGPVDDYAAELAERSGLQRPRRAQLGCLLLQVLGMLITGTLTGYAIQHHGVVSIRSAILAIITLLFVSSLSGLVWEQIRRRRGAAKTLQQ</sequence>
<name>A0A927MXB5_9ACTN</name>